<proteinExistence type="predicted"/>
<evidence type="ECO:0000313" key="2">
    <source>
        <dbReference type="Proteomes" id="UP001168990"/>
    </source>
</evidence>
<dbReference type="AlphaFoldDB" id="A0AA39FNC4"/>
<evidence type="ECO:0000313" key="1">
    <source>
        <dbReference type="EMBL" id="KAK0172663.1"/>
    </source>
</evidence>
<accession>A0AA39FNC4</accession>
<reference evidence="1" key="2">
    <citation type="submission" date="2023-03" db="EMBL/GenBank/DDBJ databases">
        <authorList>
            <person name="Inwood S.N."/>
            <person name="Skelly J.G."/>
            <person name="Guhlin J."/>
            <person name="Harrop T.W.R."/>
            <person name="Goldson S.G."/>
            <person name="Dearden P.K."/>
        </authorList>
    </citation>
    <scope>NUCLEOTIDE SEQUENCE</scope>
    <source>
        <strain evidence="1">Irish</strain>
        <tissue evidence="1">Whole body</tissue>
    </source>
</reference>
<reference evidence="1" key="1">
    <citation type="journal article" date="2023" name="bioRxiv">
        <title>Scaffold-level genome assemblies of two parasitoid biocontrol wasps reveal the parthenogenesis mechanism and an associated novel virus.</title>
        <authorList>
            <person name="Inwood S."/>
            <person name="Skelly J."/>
            <person name="Guhlin J."/>
            <person name="Harrop T."/>
            <person name="Goldson S."/>
            <person name="Dearden P."/>
        </authorList>
    </citation>
    <scope>NUCLEOTIDE SEQUENCE</scope>
    <source>
        <strain evidence="1">Irish</strain>
        <tissue evidence="1">Whole body</tissue>
    </source>
</reference>
<comment type="caution">
    <text evidence="1">The sequence shown here is derived from an EMBL/GenBank/DDBJ whole genome shotgun (WGS) entry which is preliminary data.</text>
</comment>
<dbReference type="EMBL" id="JAQQBS010000002">
    <property type="protein sequence ID" value="KAK0172663.1"/>
    <property type="molecule type" value="Genomic_DNA"/>
</dbReference>
<protein>
    <submittedName>
        <fullName evidence="1">Uncharacterized protein</fullName>
    </submittedName>
</protein>
<sequence>MTTIFDNDFKPMLELYYHCNQQYQKILETMDLHYVRVTLGYPNETWDERKKRDILAQFQYIVETRDQLQNDINNYFLKKLASMSEGNEKIALLLEYNKFKAVKCGKPPGWTHTLLETSLSPNKERASNDRRPLKFTRIFNSLKTHLECRKSLFH</sequence>
<dbReference type="Proteomes" id="UP001168990">
    <property type="component" value="Unassembled WGS sequence"/>
</dbReference>
<gene>
    <name evidence="1" type="ORF">PV328_005957</name>
</gene>
<keyword evidence="2" id="KW-1185">Reference proteome</keyword>
<name>A0AA39FNC4_9HYME</name>
<organism evidence="1 2">
    <name type="scientific">Microctonus aethiopoides</name>
    <dbReference type="NCBI Taxonomy" id="144406"/>
    <lineage>
        <taxon>Eukaryota</taxon>
        <taxon>Metazoa</taxon>
        <taxon>Ecdysozoa</taxon>
        <taxon>Arthropoda</taxon>
        <taxon>Hexapoda</taxon>
        <taxon>Insecta</taxon>
        <taxon>Pterygota</taxon>
        <taxon>Neoptera</taxon>
        <taxon>Endopterygota</taxon>
        <taxon>Hymenoptera</taxon>
        <taxon>Apocrita</taxon>
        <taxon>Ichneumonoidea</taxon>
        <taxon>Braconidae</taxon>
        <taxon>Euphorinae</taxon>
        <taxon>Microctonus</taxon>
    </lineage>
</organism>